<protein>
    <submittedName>
        <fullName evidence="1">Uncharacterized protein</fullName>
    </submittedName>
</protein>
<proteinExistence type="predicted"/>
<sequence length="107" mass="12586">MASDYIKKFLSMNMNNCKIQLDTKLDYTQDPSCQNLKQLFSFLALGNDKIKIYNYLCETFDTKNIIHGRIIAYNKKSGEKYALTAYYILETQDDVSYFKKQPGYDNY</sequence>
<gene>
    <name evidence="1" type="ORF">Hokovirus_4_63</name>
</gene>
<name>A0A1V0SH88_9VIRU</name>
<accession>A0A1V0SH88</accession>
<organism evidence="1">
    <name type="scientific">Hokovirus HKV1</name>
    <dbReference type="NCBI Taxonomy" id="1977638"/>
    <lineage>
        <taxon>Viruses</taxon>
        <taxon>Varidnaviria</taxon>
        <taxon>Bamfordvirae</taxon>
        <taxon>Nucleocytoviricota</taxon>
        <taxon>Megaviricetes</taxon>
        <taxon>Imitervirales</taxon>
        <taxon>Mimiviridae</taxon>
        <taxon>Klosneuvirinae</taxon>
        <taxon>Hokovirus</taxon>
    </lineage>
</organism>
<dbReference type="EMBL" id="KY684106">
    <property type="protein sequence ID" value="ARF11089.1"/>
    <property type="molecule type" value="Genomic_DNA"/>
</dbReference>
<reference evidence="1" key="1">
    <citation type="journal article" date="2017" name="Science">
        <title>Giant viruses with an expanded complement of translation system components.</title>
        <authorList>
            <person name="Schulz F."/>
            <person name="Yutin N."/>
            <person name="Ivanova N.N."/>
            <person name="Ortega D.R."/>
            <person name="Lee T.K."/>
            <person name="Vierheilig J."/>
            <person name="Daims H."/>
            <person name="Horn M."/>
            <person name="Wagner M."/>
            <person name="Jensen G.J."/>
            <person name="Kyrpides N.C."/>
            <person name="Koonin E.V."/>
            <person name="Woyke T."/>
        </authorList>
    </citation>
    <scope>NUCLEOTIDE SEQUENCE</scope>
    <source>
        <strain evidence="1">HKV1</strain>
    </source>
</reference>
<evidence type="ECO:0000313" key="1">
    <source>
        <dbReference type="EMBL" id="ARF11089.1"/>
    </source>
</evidence>